<dbReference type="RefSeq" id="WP_099148007.1">
    <property type="nucleotide sequence ID" value="NZ_PDUD01000001.1"/>
</dbReference>
<evidence type="ECO:0000313" key="7">
    <source>
        <dbReference type="EMBL" id="PHN08415.1"/>
    </source>
</evidence>
<feature type="transmembrane region" description="Helical" evidence="6">
    <location>
        <begin position="71"/>
        <end position="93"/>
    </location>
</feature>
<feature type="transmembrane region" description="Helical" evidence="6">
    <location>
        <begin position="308"/>
        <end position="330"/>
    </location>
</feature>
<dbReference type="EMBL" id="PDUD01000001">
    <property type="protein sequence ID" value="PHN08415.1"/>
    <property type="molecule type" value="Genomic_DNA"/>
</dbReference>
<comment type="subcellular location">
    <subcellularLocation>
        <location evidence="1">Cell membrane</location>
        <topology evidence="1">Multi-pass membrane protein</topology>
    </subcellularLocation>
</comment>
<keyword evidence="4 6" id="KW-1133">Transmembrane helix</keyword>
<dbReference type="InterPro" id="IPR017039">
    <property type="entry name" value="Virul_fac_BrkB"/>
</dbReference>
<feature type="transmembrane region" description="Helical" evidence="6">
    <location>
        <begin position="197"/>
        <end position="223"/>
    </location>
</feature>
<keyword evidence="3 6" id="KW-0812">Transmembrane</keyword>
<feature type="transmembrane region" description="Helical" evidence="6">
    <location>
        <begin position="243"/>
        <end position="261"/>
    </location>
</feature>
<name>A0A2D0NIT4_FLAN2</name>
<accession>A0A2D0NIT4</accession>
<dbReference type="Proteomes" id="UP000223913">
    <property type="component" value="Unassembled WGS sequence"/>
</dbReference>
<sequence>MSKRSNVFKKLGELVDRIREWIVTNPLLVALLDWAKTHSLPGFFKVPLYDVVVFVLREAQRFSLSIRANSIAFSFFISLFPAILALFTLVPYFSSIIYSFLPGEEDYVTLLVDELDQIIPGVDVNITDQEELEGTIEDNIFTQTLRDIIDRPRYGLLSLGFFLALYFASNGMIAMMQGFEKSYDRTFKKRSNFRKRGIAIGLTFLLGFLLFASVLLIIMGNSIINWLDAYINFDSFVHTSITLLRWTVFILLFYTGISMIYRYGAPTKRRFSFFSPGTTLAASLSILSSLLFSFYVENFSQYNRLYGSIGTIIILLLWLQINAFTLLIGFELNASIAVNRDLKEIKDEED</sequence>
<keyword evidence="8" id="KW-1185">Reference proteome</keyword>
<evidence type="ECO:0000256" key="2">
    <source>
        <dbReference type="ARBA" id="ARBA00022475"/>
    </source>
</evidence>
<reference evidence="7 8" key="1">
    <citation type="submission" date="2017-10" db="EMBL/GenBank/DDBJ databases">
        <title>The draft genome sequence of Lewinella nigricans NBRC 102662.</title>
        <authorList>
            <person name="Wang K."/>
        </authorList>
    </citation>
    <scope>NUCLEOTIDE SEQUENCE [LARGE SCALE GENOMIC DNA]</scope>
    <source>
        <strain evidence="7 8">NBRC 102662</strain>
    </source>
</reference>
<evidence type="ECO:0000256" key="3">
    <source>
        <dbReference type="ARBA" id="ARBA00022692"/>
    </source>
</evidence>
<dbReference type="PANTHER" id="PTHR30213:SF0">
    <property type="entry name" value="UPF0761 MEMBRANE PROTEIN YIHY"/>
    <property type="match status" value="1"/>
</dbReference>
<dbReference type="PIRSF" id="PIRSF035875">
    <property type="entry name" value="RNase_BN"/>
    <property type="match status" value="1"/>
</dbReference>
<dbReference type="GO" id="GO:0005886">
    <property type="term" value="C:plasma membrane"/>
    <property type="evidence" value="ECO:0007669"/>
    <property type="project" value="UniProtKB-SubCell"/>
</dbReference>
<gene>
    <name evidence="7" type="ORF">CRP01_00445</name>
</gene>
<dbReference type="PANTHER" id="PTHR30213">
    <property type="entry name" value="INNER MEMBRANE PROTEIN YHJD"/>
    <property type="match status" value="1"/>
</dbReference>
<comment type="caution">
    <text evidence="7">The sequence shown here is derived from an EMBL/GenBank/DDBJ whole genome shotgun (WGS) entry which is preliminary data.</text>
</comment>
<keyword evidence="5 6" id="KW-0472">Membrane</keyword>
<keyword evidence="2" id="KW-1003">Cell membrane</keyword>
<feature type="transmembrane region" description="Helical" evidence="6">
    <location>
        <begin position="273"/>
        <end position="296"/>
    </location>
</feature>
<evidence type="ECO:0000256" key="1">
    <source>
        <dbReference type="ARBA" id="ARBA00004651"/>
    </source>
</evidence>
<dbReference type="OrthoDB" id="977385at2"/>
<organism evidence="7 8">
    <name type="scientific">Flavilitoribacter nigricans (strain ATCC 23147 / DSM 23189 / NBRC 102662 / NCIMB 1420 / SS-2)</name>
    <name type="common">Lewinella nigricans</name>
    <dbReference type="NCBI Taxonomy" id="1122177"/>
    <lineage>
        <taxon>Bacteria</taxon>
        <taxon>Pseudomonadati</taxon>
        <taxon>Bacteroidota</taxon>
        <taxon>Saprospiria</taxon>
        <taxon>Saprospirales</taxon>
        <taxon>Lewinellaceae</taxon>
        <taxon>Flavilitoribacter</taxon>
    </lineage>
</organism>
<evidence type="ECO:0000256" key="5">
    <source>
        <dbReference type="ARBA" id="ARBA00023136"/>
    </source>
</evidence>
<dbReference type="Pfam" id="PF03631">
    <property type="entry name" value="Virul_fac_BrkB"/>
    <property type="match status" value="1"/>
</dbReference>
<dbReference type="AlphaFoldDB" id="A0A2D0NIT4"/>
<evidence type="ECO:0000256" key="4">
    <source>
        <dbReference type="ARBA" id="ARBA00022989"/>
    </source>
</evidence>
<feature type="transmembrane region" description="Helical" evidence="6">
    <location>
        <begin position="154"/>
        <end position="176"/>
    </location>
</feature>
<evidence type="ECO:0000313" key="8">
    <source>
        <dbReference type="Proteomes" id="UP000223913"/>
    </source>
</evidence>
<proteinExistence type="predicted"/>
<evidence type="ECO:0000256" key="6">
    <source>
        <dbReference type="SAM" id="Phobius"/>
    </source>
</evidence>
<protein>
    <submittedName>
        <fullName evidence="7">Ribonuclease BN</fullName>
    </submittedName>
</protein>